<dbReference type="InterPro" id="IPR001304">
    <property type="entry name" value="C-type_lectin-like"/>
</dbReference>
<comment type="caution">
    <text evidence="4">The sequence shown here is derived from an EMBL/GenBank/DDBJ whole genome shotgun (WGS) entry which is preliminary data.</text>
</comment>
<feature type="domain" description="C-type lectin" evidence="3">
    <location>
        <begin position="885"/>
        <end position="1019"/>
    </location>
</feature>
<dbReference type="Gene3D" id="3.10.100.10">
    <property type="entry name" value="Mannose-Binding Protein A, subunit A"/>
    <property type="match status" value="7"/>
</dbReference>
<evidence type="ECO:0000256" key="2">
    <source>
        <dbReference type="SAM" id="Phobius"/>
    </source>
</evidence>
<dbReference type="SUPFAM" id="SSF56436">
    <property type="entry name" value="C-type lectin-like"/>
    <property type="match status" value="7"/>
</dbReference>
<reference evidence="5" key="1">
    <citation type="submission" date="2017-01" db="EMBL/GenBank/DDBJ databases">
        <title>Comparative genomics of anhydrobiosis in the tardigrade Hypsibius dujardini.</title>
        <authorList>
            <person name="Yoshida Y."/>
            <person name="Koutsovoulos G."/>
            <person name="Laetsch D."/>
            <person name="Stevens L."/>
            <person name="Kumar S."/>
            <person name="Horikawa D."/>
            <person name="Ishino K."/>
            <person name="Komine S."/>
            <person name="Tomita M."/>
            <person name="Blaxter M."/>
            <person name="Arakawa K."/>
        </authorList>
    </citation>
    <scope>NUCLEOTIDE SEQUENCE [LARGE SCALE GENOMIC DNA]</scope>
    <source>
        <strain evidence="5">Z151</strain>
    </source>
</reference>
<dbReference type="CDD" id="cd00037">
    <property type="entry name" value="CLECT"/>
    <property type="match status" value="6"/>
</dbReference>
<feature type="domain" description="C-type lectin" evidence="3">
    <location>
        <begin position="1063"/>
        <end position="1180"/>
    </location>
</feature>
<dbReference type="InterPro" id="IPR050111">
    <property type="entry name" value="C-type_lectin/snaclec_domain"/>
</dbReference>
<dbReference type="EMBL" id="MTYJ01000203">
    <property type="protein sequence ID" value="OWA50804.1"/>
    <property type="molecule type" value="Genomic_DNA"/>
</dbReference>
<feature type="region of interest" description="Disordered" evidence="1">
    <location>
        <begin position="170"/>
        <end position="189"/>
    </location>
</feature>
<dbReference type="Proteomes" id="UP000192578">
    <property type="component" value="Unassembled WGS sequence"/>
</dbReference>
<dbReference type="InterPro" id="IPR016187">
    <property type="entry name" value="CTDL_fold"/>
</dbReference>
<feature type="compositionally biased region" description="Polar residues" evidence="1">
    <location>
        <begin position="170"/>
        <end position="184"/>
    </location>
</feature>
<keyword evidence="2" id="KW-0472">Membrane</keyword>
<keyword evidence="5" id="KW-1185">Reference proteome</keyword>
<sequence length="1311" mass="146911">AHSGTIAVPQSQEQNNLLVKWSRLALNIVITWIGLQIEKRAPGPLDISTVYFEDNRQMIKANYTNFFYPKINDTLNGLAVGLHHGYLDDGMSNAGKWKLDQERDLSLPRPYACETQPEKCPYGWDDFRDECFQIHEAASDARTWDEANEFCALQGGHLAFAHNAQFVSPLSGHQTGQPPSSQTGKRPFQLRPSETARCAYINRATGKWGHNNCGEPLGLICQAESKDAIFSDIVHPDYECGAPFEKYFDGCYLFVTQATNWDAARDFCLDQRSNLVQIHSAGENAFVKNRMQNDTWIGIRRIDYGPSQGGIVAQFSDGTNMSAQAFSNFETIPTEGFTADKPCYFMLISSGSSQDIGMWKAVRCTINLPFVCHHKGVLTPPRELPELDSAECGRGWVFNDGNCYKIRFEHVQESQAAQTCQNEAPDSSLLYITSAAEQAFVKDMINGRSNYTQEQLQGAGGFWIGMRITNNSRTWYWQYRESTNQWTIPLSYSNWDINEPKDVSIKQWSINFYPEFQGYTYIRADEDAKWVSAPVVERRPYICKKPAHWTPPITTSSSAPSPVILPINVTYGCPTGWTENHDLCYRYVQTPVTWEDASFDCHATERAVLATYHSELQLLTAGLNNYWVGLNSRRSPEHPRIYENTDESPVTYTPWVGVQYANRTGDMDCVATSDGTFRVVSCGEKRPYACMIPLQPMEQITDCVKPVMDPGCKLWGHGHNGKCYYMGHDPRTTFGTRNFETFDGARELCRKHFDADLVVVEDAEEQRFLTVLFAGWAADSWIGLREQEGQWSSFSRWTNGAPVTVTNWAYTEPRQLADGATDRCVALHSLRSGRYLPGDWYTARCTDLKFAVCEGDREGWATTVAPSTAATLAACPLGWKSAAAPSQNCYKAYYAENNMYYKYQRTWRDAETFCVALGGHLASVRMDSEEDAVLRAMSGASSENNYEYWIGLNESPRPGSLIPRWEWADGTPFGTTDNFHPTFDHSTDGILNYDCVVIEAMEGYWIKQSCHLVTGWICEVPKGMYTQGQDISDLELPDGETMNPNETCANGAHPPGDWYHDSRTDRCFFLSSEESSWDNAQAKCLLMSANLATVAAIEQVFVTTLLSFHSFADTQFYIGLRMADSTSGQHEWVDGSTSSNRPWDVGQPSVTGTRACVTMNSRTGKFMDEDCTDRFRFVCLANKNGSPASEPTVGSTVGLASTPTSGPWSPEPTTNEGPTSSKTDATIQSTQELKIEEMVSAHQSKDKIGSGELAGIVVAVLVLCVGVTYAAFLVYRRRAGLRRRRSLRDVAYKRDDDKAPVITYSHEESYT</sequence>
<dbReference type="Pfam" id="PF00059">
    <property type="entry name" value="Lectin_C"/>
    <property type="match status" value="6"/>
</dbReference>
<evidence type="ECO:0000313" key="5">
    <source>
        <dbReference type="Proteomes" id="UP000192578"/>
    </source>
</evidence>
<accession>A0A9X6NCD9</accession>
<proteinExistence type="predicted"/>
<feature type="non-terminal residue" evidence="4">
    <location>
        <position position="1311"/>
    </location>
</feature>
<protein>
    <submittedName>
        <fullName evidence="4">C-type mannose receptor 2</fullName>
    </submittedName>
</protein>
<feature type="domain" description="C-type lectin" evidence="3">
    <location>
        <begin position="127"/>
        <end position="222"/>
    </location>
</feature>
<keyword evidence="4" id="KW-0675">Receptor</keyword>
<dbReference type="InterPro" id="IPR016186">
    <property type="entry name" value="C-type_lectin-like/link_sf"/>
</dbReference>
<keyword evidence="2" id="KW-1133">Transmembrane helix</keyword>
<dbReference type="PROSITE" id="PS50041">
    <property type="entry name" value="C_TYPE_LECTIN_2"/>
    <property type="match status" value="7"/>
</dbReference>
<dbReference type="PANTHER" id="PTHR22803">
    <property type="entry name" value="MANNOSE, PHOSPHOLIPASE, LECTIN RECEPTOR RELATED"/>
    <property type="match status" value="1"/>
</dbReference>
<feature type="region of interest" description="Disordered" evidence="1">
    <location>
        <begin position="1186"/>
        <end position="1224"/>
    </location>
</feature>
<feature type="transmembrane region" description="Helical" evidence="2">
    <location>
        <begin position="1253"/>
        <end position="1275"/>
    </location>
</feature>
<name>A0A9X6NCD9_HYPEX</name>
<evidence type="ECO:0000313" key="4">
    <source>
        <dbReference type="EMBL" id="OWA50804.1"/>
    </source>
</evidence>
<feature type="domain" description="C-type lectin" evidence="3">
    <location>
        <begin position="247"/>
        <end position="373"/>
    </location>
</feature>
<organism evidence="4 5">
    <name type="scientific">Hypsibius exemplaris</name>
    <name type="common">Freshwater tardigrade</name>
    <dbReference type="NCBI Taxonomy" id="2072580"/>
    <lineage>
        <taxon>Eukaryota</taxon>
        <taxon>Metazoa</taxon>
        <taxon>Ecdysozoa</taxon>
        <taxon>Tardigrada</taxon>
        <taxon>Eutardigrada</taxon>
        <taxon>Parachela</taxon>
        <taxon>Hypsibioidea</taxon>
        <taxon>Hypsibiidae</taxon>
        <taxon>Hypsibius</taxon>
    </lineage>
</organism>
<evidence type="ECO:0000259" key="3">
    <source>
        <dbReference type="PROSITE" id="PS50041"/>
    </source>
</evidence>
<feature type="domain" description="C-type lectin" evidence="3">
    <location>
        <begin position="719"/>
        <end position="854"/>
    </location>
</feature>
<feature type="domain" description="C-type lectin" evidence="3">
    <location>
        <begin position="580"/>
        <end position="691"/>
    </location>
</feature>
<keyword evidence="2" id="KW-0812">Transmembrane</keyword>
<evidence type="ECO:0000256" key="1">
    <source>
        <dbReference type="SAM" id="MobiDB-lite"/>
    </source>
</evidence>
<feature type="domain" description="C-type lectin" evidence="3">
    <location>
        <begin position="399"/>
        <end position="544"/>
    </location>
</feature>
<dbReference type="OrthoDB" id="6356110at2759"/>
<dbReference type="SMART" id="SM00034">
    <property type="entry name" value="CLECT"/>
    <property type="match status" value="7"/>
</dbReference>
<gene>
    <name evidence="4" type="ORF">BV898_15311</name>
</gene>